<dbReference type="EMBL" id="LACH01000084">
    <property type="protein sequence ID" value="KJZ60376.1"/>
    <property type="molecule type" value="Genomic_DNA"/>
</dbReference>
<protein>
    <submittedName>
        <fullName evidence="1">Uncharacterized protein</fullName>
    </submittedName>
</protein>
<reference evidence="1 2" key="1">
    <citation type="submission" date="2015-03" db="EMBL/GenBank/DDBJ databases">
        <title>Comparative genomics of Pseudomonas insights into diversity of traits involved in vanlence and defense.</title>
        <authorList>
            <person name="Qin Y."/>
        </authorList>
    </citation>
    <scope>NUCLEOTIDE SEQUENCE [LARGE SCALE GENOMIC DNA]</scope>
    <source>
        <strain evidence="1 2">H24</strain>
    </source>
</reference>
<name>A0A0F4UV90_PSEFL</name>
<accession>A0A0F4UV90</accession>
<evidence type="ECO:0000313" key="2">
    <source>
        <dbReference type="Proteomes" id="UP000033400"/>
    </source>
</evidence>
<sequence length="70" mass="7436">MITVVDTTAGMTMIAGMTADMIVVTMIRGMNAITVVIVTIETTECAGHRLARDGGDRLSSGRSMITRFAD</sequence>
<dbReference type="AlphaFoldDB" id="A0A0F4UV90"/>
<proteinExistence type="predicted"/>
<gene>
    <name evidence="1" type="ORF">VD17_29610</name>
</gene>
<comment type="caution">
    <text evidence="1">The sequence shown here is derived from an EMBL/GenBank/DDBJ whole genome shotgun (WGS) entry which is preliminary data.</text>
</comment>
<organism evidence="1 2">
    <name type="scientific">Pseudomonas fluorescens</name>
    <dbReference type="NCBI Taxonomy" id="294"/>
    <lineage>
        <taxon>Bacteria</taxon>
        <taxon>Pseudomonadati</taxon>
        <taxon>Pseudomonadota</taxon>
        <taxon>Gammaproteobacteria</taxon>
        <taxon>Pseudomonadales</taxon>
        <taxon>Pseudomonadaceae</taxon>
        <taxon>Pseudomonas</taxon>
    </lineage>
</organism>
<dbReference type="Proteomes" id="UP000033400">
    <property type="component" value="Unassembled WGS sequence"/>
</dbReference>
<evidence type="ECO:0000313" key="1">
    <source>
        <dbReference type="EMBL" id="KJZ60376.1"/>
    </source>
</evidence>